<dbReference type="AlphaFoldDB" id="A0A179D3Y8"/>
<organism evidence="1 2">
    <name type="scientific">Thermosulfurimonas dismutans</name>
    <dbReference type="NCBI Taxonomy" id="999894"/>
    <lineage>
        <taxon>Bacteria</taxon>
        <taxon>Pseudomonadati</taxon>
        <taxon>Thermodesulfobacteriota</taxon>
        <taxon>Thermodesulfobacteria</taxon>
        <taxon>Thermodesulfobacteriales</taxon>
        <taxon>Thermodesulfobacteriaceae</taxon>
        <taxon>Thermosulfurimonas</taxon>
    </lineage>
</organism>
<accession>A0A179D3Y8</accession>
<sequence>MWFFFSEPIYFLWVRRFFETLKERLPFPSEGIFHSYEIGTRGEGVGWREKGFELPFETLKSFCRKSMPVSVSRKDPPELLKLRRACPVLDFVFRRAEAGKHLSREEKLVVMLSVGFLRNGRELLHHILSGTPDYSYHRIERMLEGIPRNPISCAKLEMWFRDFVLDRPCGCVFGEALKGRYPSPLLHIDPELVPTLEDRLTLHYSRPAELGRVYLHLRERLRYVEHELRRHFRRNPQRLRVGDYIFSLEGEEIIVRPRSA</sequence>
<keyword evidence="2" id="KW-1185">Reference proteome</keyword>
<dbReference type="Proteomes" id="UP000078390">
    <property type="component" value="Unassembled WGS sequence"/>
</dbReference>
<name>A0A179D3Y8_9BACT</name>
<protein>
    <submittedName>
        <fullName evidence="1">Uncharacterized protein</fullName>
    </submittedName>
</protein>
<dbReference type="STRING" id="999894.TDIS_1212"/>
<comment type="caution">
    <text evidence="1">The sequence shown here is derived from an EMBL/GenBank/DDBJ whole genome shotgun (WGS) entry which is preliminary data.</text>
</comment>
<gene>
    <name evidence="1" type="ORF">TDIS_1212</name>
</gene>
<reference evidence="1 2" key="1">
    <citation type="submission" date="2016-04" db="EMBL/GenBank/DDBJ databases">
        <title>Genome analysis of Thermosulfurimonas dismutans, the first thermophilic sulfur-disproportionating bacterium of the phylum Thermodesulfobacteria.</title>
        <authorList>
            <person name="Mardanov A.V."/>
            <person name="Beletsky A.V."/>
            <person name="Kadnikov V.V."/>
            <person name="Slobodkin A.I."/>
            <person name="Ravin N.V."/>
        </authorList>
    </citation>
    <scope>NUCLEOTIDE SEQUENCE [LARGE SCALE GENOMIC DNA]</scope>
    <source>
        <strain evidence="1 2">S95</strain>
    </source>
</reference>
<proteinExistence type="predicted"/>
<evidence type="ECO:0000313" key="1">
    <source>
        <dbReference type="EMBL" id="OAQ20756.1"/>
    </source>
</evidence>
<evidence type="ECO:0000313" key="2">
    <source>
        <dbReference type="Proteomes" id="UP000078390"/>
    </source>
</evidence>
<dbReference type="EMBL" id="LWLG01000007">
    <property type="protein sequence ID" value="OAQ20756.1"/>
    <property type="molecule type" value="Genomic_DNA"/>
</dbReference>